<comment type="similarity">
    <text evidence="1">Belongs to the GMC oxidoreductase family.</text>
</comment>
<dbReference type="PANTHER" id="PTHR11552">
    <property type="entry name" value="GLUCOSE-METHANOL-CHOLINE GMC OXIDOREDUCTASE"/>
    <property type="match status" value="1"/>
</dbReference>
<dbReference type="InterPro" id="IPR007867">
    <property type="entry name" value="GMC_OxRtase_C"/>
</dbReference>
<dbReference type="SUPFAM" id="SSF51905">
    <property type="entry name" value="FAD/NAD(P)-binding domain"/>
    <property type="match status" value="1"/>
</dbReference>
<feature type="domain" description="Glucose-methanol-choline oxidoreductase N-terminal" evidence="4">
    <location>
        <begin position="317"/>
        <end position="331"/>
    </location>
</feature>
<feature type="chain" id="PRO_5011998958" description="Glucose-methanol-choline oxidoreductase N-terminal domain-containing protein" evidence="3">
    <location>
        <begin position="25"/>
        <end position="634"/>
    </location>
</feature>
<dbReference type="Pfam" id="PF05199">
    <property type="entry name" value="GMC_oxred_C"/>
    <property type="match status" value="1"/>
</dbReference>
<dbReference type="InterPro" id="IPR000172">
    <property type="entry name" value="GMC_OxRdtase_N"/>
</dbReference>
<comment type="caution">
    <text evidence="5">The sequence shown here is derived from an EMBL/GenBank/DDBJ whole genome shotgun (WGS) entry which is preliminary data.</text>
</comment>
<evidence type="ECO:0000313" key="5">
    <source>
        <dbReference type="EMBL" id="PGG97475.1"/>
    </source>
</evidence>
<dbReference type="Gene3D" id="3.30.560.10">
    <property type="entry name" value="Glucose Oxidase, domain 3"/>
    <property type="match status" value="1"/>
</dbReference>
<dbReference type="PIRSF" id="PIRSF000137">
    <property type="entry name" value="Alcohol_oxidase"/>
    <property type="match status" value="1"/>
</dbReference>
<feature type="binding site" evidence="2">
    <location>
        <position position="276"/>
    </location>
    <ligand>
        <name>FAD</name>
        <dbReference type="ChEBI" id="CHEBI:57692"/>
    </ligand>
</feature>
<dbReference type="EMBL" id="PDNA01000320">
    <property type="protein sequence ID" value="PGG97475.1"/>
    <property type="molecule type" value="Genomic_DNA"/>
</dbReference>
<sequence length="634" mass="70166">MARLSQLALLANIAALLNIAQVAAYSVPKLHARALDGAGALRDSYDYVIIGGGAAGLTVGDRLSEDGKTTVLVIENGELANSPDIDNVRDQVTWDVRPWWVYNISSTPNKELENLQSFVLIANVVGGGSALNWMQCVRGTKEDYDRWGSFFGSGSSWSWEGMLPYFKVGLHFQTPSKDAVEQMPDLKYDESYWGSTSRLYAGWPTFQWPGIKYQFQLYKELPGVEVPEDSGAGETGVFWYPTFMDGEGSINRSYSRTGHWDDLNRANYDLLANTKVTKITLDGKKATGVVFRSSQTNSEDAKLTTIKANREVILSAGSIHSPQILQLSGIGPRKLLKSAGIKTKVDLPGVGQNFQDHTGIYFEVKFLNYTIRPNRRDDLQDPKFIAWADELWNANRTGPWSRAHWNTGAWLSLPTIAPKTYKSLSAKVSTQNAADYLPRDSHPTVIAGYQARLASLAKAIRSRDTIFYSHYFSGDEPVNYFTLEHPLSVGSVNINVTSPHSEPVVDYRTYSNPVDFDIMLELARFHRRVNVESPLLAQFQPVETLPGAHVTTREDWVAHMRRNTEPTAMHPSGTCAMMPLELGGVVDEELKVYGVEGLRVVDASVMSVIVGANLAQTVFAIAEKAADIIKNGGK</sequence>
<proteinExistence type="inferred from homology"/>
<keyword evidence="6" id="KW-1185">Reference proteome</keyword>
<evidence type="ECO:0000256" key="1">
    <source>
        <dbReference type="ARBA" id="ARBA00010790"/>
    </source>
</evidence>
<feature type="binding site" evidence="2">
    <location>
        <position position="124"/>
    </location>
    <ligand>
        <name>FAD</name>
        <dbReference type="ChEBI" id="CHEBI:57692"/>
    </ligand>
</feature>
<keyword evidence="3" id="KW-0732">Signal</keyword>
<dbReference type="PANTHER" id="PTHR11552:SF115">
    <property type="entry name" value="DEHYDROGENASE XPTC-RELATED"/>
    <property type="match status" value="1"/>
</dbReference>
<dbReference type="SUPFAM" id="SSF54373">
    <property type="entry name" value="FAD-linked reductases, C-terminal domain"/>
    <property type="match status" value="1"/>
</dbReference>
<dbReference type="Proteomes" id="UP000224634">
    <property type="component" value="Unassembled WGS sequence"/>
</dbReference>
<evidence type="ECO:0000313" key="6">
    <source>
        <dbReference type="Proteomes" id="UP000224634"/>
    </source>
</evidence>
<dbReference type="InterPro" id="IPR036188">
    <property type="entry name" value="FAD/NAD-bd_sf"/>
</dbReference>
<comment type="cofactor">
    <cofactor evidence="2">
        <name>FAD</name>
        <dbReference type="ChEBI" id="CHEBI:57692"/>
    </cofactor>
</comment>
<keyword evidence="2" id="KW-0285">Flavoprotein</keyword>
<dbReference type="Gene3D" id="3.50.50.60">
    <property type="entry name" value="FAD/NAD(P)-binding domain"/>
    <property type="match status" value="1"/>
</dbReference>
<dbReference type="GO" id="GO:0050660">
    <property type="term" value="F:flavin adenine dinucleotide binding"/>
    <property type="evidence" value="ECO:0007669"/>
    <property type="project" value="InterPro"/>
</dbReference>
<organism evidence="5 6">
    <name type="scientific">Polytolypa hystricis (strain UAMH7299)</name>
    <dbReference type="NCBI Taxonomy" id="1447883"/>
    <lineage>
        <taxon>Eukaryota</taxon>
        <taxon>Fungi</taxon>
        <taxon>Dikarya</taxon>
        <taxon>Ascomycota</taxon>
        <taxon>Pezizomycotina</taxon>
        <taxon>Eurotiomycetes</taxon>
        <taxon>Eurotiomycetidae</taxon>
        <taxon>Onygenales</taxon>
        <taxon>Onygenales incertae sedis</taxon>
        <taxon>Polytolypa</taxon>
    </lineage>
</organism>
<gene>
    <name evidence="5" type="ORF">AJ80_09694</name>
</gene>
<feature type="signal peptide" evidence="3">
    <location>
        <begin position="1"/>
        <end position="24"/>
    </location>
</feature>
<dbReference type="GO" id="GO:0016614">
    <property type="term" value="F:oxidoreductase activity, acting on CH-OH group of donors"/>
    <property type="evidence" value="ECO:0007669"/>
    <property type="project" value="InterPro"/>
</dbReference>
<dbReference type="InterPro" id="IPR012132">
    <property type="entry name" value="GMC_OxRdtase"/>
</dbReference>
<dbReference type="Pfam" id="PF00732">
    <property type="entry name" value="GMC_oxred_N"/>
    <property type="match status" value="2"/>
</dbReference>
<accession>A0A2B7WL43</accession>
<dbReference type="PROSITE" id="PS00624">
    <property type="entry name" value="GMC_OXRED_2"/>
    <property type="match status" value="1"/>
</dbReference>
<dbReference type="OrthoDB" id="269227at2759"/>
<evidence type="ECO:0000256" key="2">
    <source>
        <dbReference type="PIRSR" id="PIRSR000137-2"/>
    </source>
</evidence>
<protein>
    <recommendedName>
        <fullName evidence="4">Glucose-methanol-choline oxidoreductase N-terminal domain-containing protein</fullName>
    </recommendedName>
</protein>
<evidence type="ECO:0000256" key="3">
    <source>
        <dbReference type="SAM" id="SignalP"/>
    </source>
</evidence>
<keyword evidence="2" id="KW-0274">FAD</keyword>
<dbReference type="AlphaFoldDB" id="A0A2B7WL43"/>
<dbReference type="STRING" id="1447883.A0A2B7WL43"/>
<name>A0A2B7WL43_POLH7</name>
<evidence type="ECO:0000259" key="4">
    <source>
        <dbReference type="PROSITE" id="PS00624"/>
    </source>
</evidence>
<reference evidence="5 6" key="1">
    <citation type="submission" date="2017-10" db="EMBL/GenBank/DDBJ databases">
        <title>Comparative genomics in systemic dimorphic fungi from Ajellomycetaceae.</title>
        <authorList>
            <person name="Munoz J.F."/>
            <person name="Mcewen J.G."/>
            <person name="Clay O.K."/>
            <person name="Cuomo C.A."/>
        </authorList>
    </citation>
    <scope>NUCLEOTIDE SEQUENCE [LARGE SCALE GENOMIC DNA]</scope>
    <source>
        <strain evidence="5 6">UAMH7299</strain>
    </source>
</reference>
<dbReference type="GO" id="GO:0044550">
    <property type="term" value="P:secondary metabolite biosynthetic process"/>
    <property type="evidence" value="ECO:0007669"/>
    <property type="project" value="TreeGrafter"/>
</dbReference>